<dbReference type="Pfam" id="PF08587">
    <property type="entry name" value="UBA_2"/>
    <property type="match status" value="1"/>
</dbReference>
<feature type="compositionally biased region" description="Basic residues" evidence="14">
    <location>
        <begin position="514"/>
        <end position="530"/>
    </location>
</feature>
<dbReference type="OrthoDB" id="193931at2759"/>
<dbReference type="PANTHER" id="PTHR24346">
    <property type="entry name" value="MAP/MICROTUBULE AFFINITY-REGULATING KINASE"/>
    <property type="match status" value="1"/>
</dbReference>
<proteinExistence type="inferred from homology"/>
<feature type="region of interest" description="Disordered" evidence="14">
    <location>
        <begin position="712"/>
        <end position="765"/>
    </location>
</feature>
<accession>A0A1V8T7G6</accession>
<dbReference type="PROSITE" id="PS50011">
    <property type="entry name" value="PROTEIN_KINASE_DOM"/>
    <property type="match status" value="1"/>
</dbReference>
<dbReference type="EMBL" id="NAJO01000015">
    <property type="protein sequence ID" value="OQO07201.1"/>
    <property type="molecule type" value="Genomic_DNA"/>
</dbReference>
<gene>
    <name evidence="16" type="ORF">B0A48_07771</name>
</gene>
<dbReference type="SUPFAM" id="SSF56112">
    <property type="entry name" value="Protein kinase-like (PK-like)"/>
    <property type="match status" value="1"/>
</dbReference>
<feature type="compositionally biased region" description="Polar residues" evidence="14">
    <location>
        <begin position="712"/>
        <end position="721"/>
    </location>
</feature>
<dbReference type="FunFam" id="3.30.200.20:FF:000236">
    <property type="entry name" value="Non-specific serine/threonine protein kinase"/>
    <property type="match status" value="1"/>
</dbReference>
<dbReference type="AlphaFoldDB" id="A0A1V8T7G6"/>
<protein>
    <recommendedName>
        <fullName evidence="3">non-specific serine/threonine protein kinase</fullName>
        <ecNumber evidence="3">2.7.11.1</ecNumber>
    </recommendedName>
</protein>
<dbReference type="GO" id="GO:0004674">
    <property type="term" value="F:protein serine/threonine kinase activity"/>
    <property type="evidence" value="ECO:0007669"/>
    <property type="project" value="UniProtKB-KW"/>
</dbReference>
<feature type="compositionally biased region" description="Acidic residues" evidence="14">
    <location>
        <begin position="606"/>
        <end position="618"/>
    </location>
</feature>
<feature type="compositionally biased region" description="Basic and acidic residues" evidence="14">
    <location>
        <begin position="628"/>
        <end position="647"/>
    </location>
</feature>
<sequence>MSSTLDDEDLSLSISAASARRNSRDNRDTNGRAPNPTVEALRNGPEATKAPSPHFSARLSQYTMIKTLGEGSFGKVKLAIHQSSGQQVALKIISRRKLVTRDMAGRIEREIQYLQLLRHPHIIKLFTVITTPGEIVMVLEYAGGELFDYIVQHGKMAEEKARKFFQQIVCAVEYCHRHKIVHRDLKPENLLLDSDLNVKIADFGLSNIMTDGNFLKTSCGSPNYAAPEVISGKLYAGPEVDVWSCGVILYVLLCGRLPFDDEYIPALFKKIAQGQYVTPNYLSSGAKKLISRMLQVSPVHRITVQEIRQDPWFTKDLAEYLQPPVEEFEDTGIDPTKAIDPNELAKGQPLVVKEKLHASVVGKLGKTMGYAPSDVQEALAKDEPSTIKDAYLIIRENQLMKTNPSLAADQPGFIAQSPPAFLPDVAMSPRPGSSSRPLASPHDHPRHGSTSSAVEPPRAPASTIGVLPSSLTEYHLAYMRGQINKTSSPTHMEDQRTGDLDRPRTKEEQEATAKRLKPHSKSSANLHRHAEKPEPMTSMPEKTAKKPRTTKWQFGIRSRNSPAEAMLAIYKALQKMGAEWEVPVAKQVGTSHSSEASPDRSRPEESPEYSDSDPDAGTDPEYATHSQQELRRQRRDERDGQPAERRGRERYGRWNDWGYSIPEDPWCLNARFLKEGMFAPGVVHPTSTHPSQVDLKTGETRRHSLTGLSALASQSGTSDNAAATGPPSGNIATNGTPSSGDVAAAGAGAPGATADGTVKPEGEKTEVPLPRAEEKCYVYVTVQLYAIEKDFYLVDFKCAGYEQLVRKLAKAINGGVAPDMQKHAEGRDNHDDNHVGYSAYEKDKAAKANKKDKKDDVVKEVRVFREKKQPKPKKDDKDEKDGKDGKDDKDVKDDEEDDESKDGDDDDDDDDDGYEDVEYTAEGRNADEKDITSPYPFLDVASRLIIQLAAAEE</sequence>
<dbReference type="SMART" id="SM00220">
    <property type="entry name" value="S_TKc"/>
    <property type="match status" value="1"/>
</dbReference>
<feature type="region of interest" description="Disordered" evidence="14">
    <location>
        <begin position="410"/>
        <end position="465"/>
    </location>
</feature>
<dbReference type="InterPro" id="IPR000719">
    <property type="entry name" value="Prot_kinase_dom"/>
</dbReference>
<dbReference type="PROSITE" id="PS00107">
    <property type="entry name" value="PROTEIN_KINASE_ATP"/>
    <property type="match status" value="1"/>
</dbReference>
<feature type="region of interest" description="Disordered" evidence="14">
    <location>
        <begin position="16"/>
        <end position="53"/>
    </location>
</feature>
<evidence type="ECO:0000259" key="15">
    <source>
        <dbReference type="PROSITE" id="PS50011"/>
    </source>
</evidence>
<dbReference type="InterPro" id="IPR032270">
    <property type="entry name" value="AMPK_C"/>
</dbReference>
<dbReference type="PROSITE" id="PS00108">
    <property type="entry name" value="PROTEIN_KINASE_ST"/>
    <property type="match status" value="1"/>
</dbReference>
<feature type="region of interest" description="Disordered" evidence="14">
    <location>
        <begin position="482"/>
        <end position="557"/>
    </location>
</feature>
<dbReference type="Gene3D" id="3.30.310.80">
    <property type="entry name" value="Kinase associated domain 1, KA1"/>
    <property type="match status" value="2"/>
</dbReference>
<dbReference type="PANTHER" id="PTHR24346:SF110">
    <property type="entry name" value="NON-SPECIFIC SERINE_THREONINE PROTEIN KINASE"/>
    <property type="match status" value="1"/>
</dbReference>
<evidence type="ECO:0000313" key="17">
    <source>
        <dbReference type="Proteomes" id="UP000192596"/>
    </source>
</evidence>
<dbReference type="CDD" id="cd14079">
    <property type="entry name" value="STKc_AMPK_alpha"/>
    <property type="match status" value="1"/>
</dbReference>
<keyword evidence="5" id="KW-0808">Transferase</keyword>
<feature type="region of interest" description="Disordered" evidence="14">
    <location>
        <begin position="840"/>
        <end position="935"/>
    </location>
</feature>
<organism evidence="16 17">
    <name type="scientific">Cryoendolithus antarcticus</name>
    <dbReference type="NCBI Taxonomy" id="1507870"/>
    <lineage>
        <taxon>Eukaryota</taxon>
        <taxon>Fungi</taxon>
        <taxon>Dikarya</taxon>
        <taxon>Ascomycota</taxon>
        <taxon>Pezizomycotina</taxon>
        <taxon>Dothideomycetes</taxon>
        <taxon>Dothideomycetidae</taxon>
        <taxon>Cladosporiales</taxon>
        <taxon>Cladosporiaceae</taxon>
        <taxon>Cryoendolithus</taxon>
    </lineage>
</organism>
<comment type="subcellular location">
    <subcellularLocation>
        <location evidence="1">Nucleus</location>
    </subcellularLocation>
</comment>
<dbReference type="Gene3D" id="1.10.8.10">
    <property type="entry name" value="DNA helicase RuvA subunit, C-terminal domain"/>
    <property type="match status" value="1"/>
</dbReference>
<dbReference type="GO" id="GO:0035556">
    <property type="term" value="P:intracellular signal transduction"/>
    <property type="evidence" value="ECO:0007669"/>
    <property type="project" value="TreeGrafter"/>
</dbReference>
<evidence type="ECO:0000256" key="7">
    <source>
        <dbReference type="ARBA" id="ARBA00022777"/>
    </source>
</evidence>
<comment type="catalytic activity">
    <reaction evidence="11">
        <text>L-threonyl-[protein] + ATP = O-phospho-L-threonyl-[protein] + ADP + H(+)</text>
        <dbReference type="Rhea" id="RHEA:46608"/>
        <dbReference type="Rhea" id="RHEA-COMP:11060"/>
        <dbReference type="Rhea" id="RHEA-COMP:11605"/>
        <dbReference type="ChEBI" id="CHEBI:15378"/>
        <dbReference type="ChEBI" id="CHEBI:30013"/>
        <dbReference type="ChEBI" id="CHEBI:30616"/>
        <dbReference type="ChEBI" id="CHEBI:61977"/>
        <dbReference type="ChEBI" id="CHEBI:456216"/>
        <dbReference type="EC" id="2.7.11.1"/>
    </reaction>
</comment>
<dbReference type="InterPro" id="IPR028375">
    <property type="entry name" value="KA1/Ssp2_C"/>
</dbReference>
<evidence type="ECO:0000256" key="13">
    <source>
        <dbReference type="PROSITE-ProRule" id="PRU10141"/>
    </source>
</evidence>
<comment type="similarity">
    <text evidence="2">Belongs to the protein kinase superfamily. CAMK Ser/Thr protein kinase family. SNF1 subfamily.</text>
</comment>
<dbReference type="GO" id="GO:0106310">
    <property type="term" value="F:protein serine kinase activity"/>
    <property type="evidence" value="ECO:0007669"/>
    <property type="project" value="RHEA"/>
</dbReference>
<evidence type="ECO:0000313" key="16">
    <source>
        <dbReference type="EMBL" id="OQO07201.1"/>
    </source>
</evidence>
<keyword evidence="6 13" id="KW-0547">Nucleotide-binding</keyword>
<keyword evidence="10" id="KW-0119">Carbohydrate metabolism</keyword>
<keyword evidence="7" id="KW-0418">Kinase</keyword>
<evidence type="ECO:0000256" key="14">
    <source>
        <dbReference type="SAM" id="MobiDB-lite"/>
    </source>
</evidence>
<dbReference type="STRING" id="1507870.A0A1V8T7G6"/>
<dbReference type="Gene3D" id="1.10.510.10">
    <property type="entry name" value="Transferase(Phosphotransferase) domain 1"/>
    <property type="match status" value="1"/>
</dbReference>
<comment type="catalytic activity">
    <reaction evidence="12">
        <text>L-seryl-[protein] + ATP = O-phospho-L-seryl-[protein] + ADP + H(+)</text>
        <dbReference type="Rhea" id="RHEA:17989"/>
        <dbReference type="Rhea" id="RHEA-COMP:9863"/>
        <dbReference type="Rhea" id="RHEA-COMP:11604"/>
        <dbReference type="ChEBI" id="CHEBI:15378"/>
        <dbReference type="ChEBI" id="CHEBI:29999"/>
        <dbReference type="ChEBI" id="CHEBI:30616"/>
        <dbReference type="ChEBI" id="CHEBI:83421"/>
        <dbReference type="ChEBI" id="CHEBI:456216"/>
        <dbReference type="EC" id="2.7.11.1"/>
    </reaction>
</comment>
<dbReference type="InterPro" id="IPR011009">
    <property type="entry name" value="Kinase-like_dom_sf"/>
</dbReference>
<feature type="compositionally biased region" description="Basic and acidic residues" evidence="14">
    <location>
        <begin position="491"/>
        <end position="513"/>
    </location>
</feature>
<evidence type="ECO:0000256" key="6">
    <source>
        <dbReference type="ARBA" id="ARBA00022741"/>
    </source>
</evidence>
<dbReference type="SUPFAM" id="SSF103243">
    <property type="entry name" value="KA1-like"/>
    <property type="match status" value="1"/>
</dbReference>
<evidence type="ECO:0000256" key="10">
    <source>
        <dbReference type="ARBA" id="ARBA00023277"/>
    </source>
</evidence>
<dbReference type="Pfam" id="PF16579">
    <property type="entry name" value="AdenylateSensor"/>
    <property type="match status" value="1"/>
</dbReference>
<dbReference type="InterPro" id="IPR008271">
    <property type="entry name" value="Ser/Thr_kinase_AS"/>
</dbReference>
<evidence type="ECO:0000256" key="8">
    <source>
        <dbReference type="ARBA" id="ARBA00022840"/>
    </source>
</evidence>
<evidence type="ECO:0000256" key="1">
    <source>
        <dbReference type="ARBA" id="ARBA00004123"/>
    </source>
</evidence>
<evidence type="ECO:0000256" key="12">
    <source>
        <dbReference type="ARBA" id="ARBA00048679"/>
    </source>
</evidence>
<dbReference type="InParanoid" id="A0A1V8T7G6"/>
<dbReference type="GO" id="GO:0005524">
    <property type="term" value="F:ATP binding"/>
    <property type="evidence" value="ECO:0007669"/>
    <property type="project" value="UniProtKB-UniRule"/>
</dbReference>
<keyword evidence="8 13" id="KW-0067">ATP-binding</keyword>
<dbReference type="FunFam" id="1.10.510.10:FF:000544">
    <property type="entry name" value="Non-specific serine/threonine protein kinase"/>
    <property type="match status" value="1"/>
</dbReference>
<keyword evidence="4" id="KW-0723">Serine/threonine-protein kinase</keyword>
<feature type="region of interest" description="Disordered" evidence="14">
    <location>
        <begin position="587"/>
        <end position="647"/>
    </location>
</feature>
<keyword evidence="17" id="KW-1185">Reference proteome</keyword>
<evidence type="ECO:0000256" key="2">
    <source>
        <dbReference type="ARBA" id="ARBA00006234"/>
    </source>
</evidence>
<feature type="domain" description="Protein kinase" evidence="15">
    <location>
        <begin position="62"/>
        <end position="313"/>
    </location>
</feature>
<evidence type="ECO:0000256" key="11">
    <source>
        <dbReference type="ARBA" id="ARBA00047899"/>
    </source>
</evidence>
<dbReference type="FunCoup" id="A0A1V8T7G6">
    <property type="interactions" value="1802"/>
</dbReference>
<dbReference type="InterPro" id="IPR017441">
    <property type="entry name" value="Protein_kinase_ATP_BS"/>
</dbReference>
<feature type="compositionally biased region" description="Low complexity" evidence="14">
    <location>
        <begin position="737"/>
        <end position="757"/>
    </location>
</feature>
<comment type="caution">
    <text evidence="16">The sequence shown here is derived from an EMBL/GenBank/DDBJ whole genome shotgun (WGS) entry which is preliminary data.</text>
</comment>
<dbReference type="InterPro" id="IPR013896">
    <property type="entry name" value="SNF1_UBA"/>
</dbReference>
<dbReference type="EC" id="2.7.11.1" evidence="3"/>
<dbReference type="Proteomes" id="UP000192596">
    <property type="component" value="Unassembled WGS sequence"/>
</dbReference>
<keyword evidence="9" id="KW-0539">Nucleus</keyword>
<feature type="compositionally biased region" description="Basic and acidic residues" evidence="14">
    <location>
        <begin position="852"/>
        <end position="892"/>
    </location>
</feature>
<reference evidence="17" key="1">
    <citation type="submission" date="2017-03" db="EMBL/GenBank/DDBJ databases">
        <title>Genomes of endolithic fungi from Antarctica.</title>
        <authorList>
            <person name="Coleine C."/>
            <person name="Masonjones S."/>
            <person name="Stajich J.E."/>
        </authorList>
    </citation>
    <scope>NUCLEOTIDE SEQUENCE [LARGE SCALE GENOMIC DNA]</scope>
    <source>
        <strain evidence="17">CCFEE 5527</strain>
    </source>
</reference>
<evidence type="ECO:0000256" key="3">
    <source>
        <dbReference type="ARBA" id="ARBA00012513"/>
    </source>
</evidence>
<evidence type="ECO:0000256" key="9">
    <source>
        <dbReference type="ARBA" id="ARBA00023242"/>
    </source>
</evidence>
<name>A0A1V8T7G6_9PEZI</name>
<evidence type="ECO:0000256" key="4">
    <source>
        <dbReference type="ARBA" id="ARBA00022527"/>
    </source>
</evidence>
<evidence type="ECO:0000256" key="5">
    <source>
        <dbReference type="ARBA" id="ARBA00022679"/>
    </source>
</evidence>
<dbReference type="Pfam" id="PF00069">
    <property type="entry name" value="Pkinase"/>
    <property type="match status" value="1"/>
</dbReference>
<dbReference type="CDD" id="cd14334">
    <property type="entry name" value="UBA_SNF1_fungi"/>
    <property type="match status" value="1"/>
</dbReference>
<dbReference type="GO" id="GO:0005634">
    <property type="term" value="C:nucleus"/>
    <property type="evidence" value="ECO:0007669"/>
    <property type="project" value="UniProtKB-SubCell"/>
</dbReference>
<feature type="binding site" evidence="13">
    <location>
        <position position="91"/>
    </location>
    <ligand>
        <name>ATP</name>
        <dbReference type="ChEBI" id="CHEBI:30616"/>
    </ligand>
</feature>
<dbReference type="GO" id="GO:0005737">
    <property type="term" value="C:cytoplasm"/>
    <property type="evidence" value="ECO:0007669"/>
    <property type="project" value="TreeGrafter"/>
</dbReference>
<feature type="compositionally biased region" description="Acidic residues" evidence="14">
    <location>
        <begin position="893"/>
        <end position="919"/>
    </location>
</feature>